<evidence type="ECO:0000313" key="1">
    <source>
        <dbReference type="EMBL" id="CAB4652441.1"/>
    </source>
</evidence>
<sequence length="164" mass="18007">MGWLKQAPAMPPELAQAISSHGRLLDWASHSDGTIAITKNSLVDISGDVTTFTPWTDSLQAKWEPPQLTVIFQGQSDAKPSARSWTLDAESQLPRAVRDRVTSAVVVDRVFELPNAGKVRFVARKDENRTYWSAISDDLAASQSEIGQEEIAKALVELRSSFGI</sequence>
<organism evidence="1">
    <name type="scientific">freshwater metagenome</name>
    <dbReference type="NCBI Taxonomy" id="449393"/>
    <lineage>
        <taxon>unclassified sequences</taxon>
        <taxon>metagenomes</taxon>
        <taxon>ecological metagenomes</taxon>
    </lineage>
</organism>
<gene>
    <name evidence="1" type="ORF">UFOPK2237_00603</name>
</gene>
<dbReference type="AlphaFoldDB" id="A0A6J6KS30"/>
<name>A0A6J6KS30_9ZZZZ</name>
<dbReference type="EMBL" id="CAEZWI010000058">
    <property type="protein sequence ID" value="CAB4652441.1"/>
    <property type="molecule type" value="Genomic_DNA"/>
</dbReference>
<protein>
    <submittedName>
        <fullName evidence="1">Unannotated protein</fullName>
    </submittedName>
</protein>
<reference evidence="1" key="1">
    <citation type="submission" date="2020-05" db="EMBL/GenBank/DDBJ databases">
        <authorList>
            <person name="Chiriac C."/>
            <person name="Salcher M."/>
            <person name="Ghai R."/>
            <person name="Kavagutti S V."/>
        </authorList>
    </citation>
    <scope>NUCLEOTIDE SEQUENCE</scope>
</reference>
<accession>A0A6J6KS30</accession>
<proteinExistence type="predicted"/>